<dbReference type="InterPro" id="IPR053134">
    <property type="entry name" value="RNA-dir_DNA_polymerase"/>
</dbReference>
<name>A0A5B6VME8_9ROSI</name>
<dbReference type="PANTHER" id="PTHR24559:SF444">
    <property type="entry name" value="REVERSE TRANSCRIPTASE DOMAIN-CONTAINING PROTEIN"/>
    <property type="match status" value="1"/>
</dbReference>
<dbReference type="EMBL" id="SMMG02000006">
    <property type="protein sequence ID" value="KAA3470248.1"/>
    <property type="molecule type" value="Genomic_DNA"/>
</dbReference>
<organism evidence="1 2">
    <name type="scientific">Gossypium australe</name>
    <dbReference type="NCBI Taxonomy" id="47621"/>
    <lineage>
        <taxon>Eukaryota</taxon>
        <taxon>Viridiplantae</taxon>
        <taxon>Streptophyta</taxon>
        <taxon>Embryophyta</taxon>
        <taxon>Tracheophyta</taxon>
        <taxon>Spermatophyta</taxon>
        <taxon>Magnoliopsida</taxon>
        <taxon>eudicotyledons</taxon>
        <taxon>Gunneridae</taxon>
        <taxon>Pentapetalae</taxon>
        <taxon>rosids</taxon>
        <taxon>malvids</taxon>
        <taxon>Malvales</taxon>
        <taxon>Malvaceae</taxon>
        <taxon>Malvoideae</taxon>
        <taxon>Gossypium</taxon>
    </lineage>
</organism>
<dbReference type="Proteomes" id="UP000325315">
    <property type="component" value="Unassembled WGS sequence"/>
</dbReference>
<keyword evidence="1" id="KW-0695">RNA-directed DNA polymerase</keyword>
<proteinExistence type="predicted"/>
<keyword evidence="2" id="KW-1185">Reference proteome</keyword>
<reference evidence="2" key="1">
    <citation type="journal article" date="2019" name="Plant Biotechnol. J.">
        <title>Genome sequencing of the Australian wild diploid species Gossypium australe highlights disease resistance and delayed gland morphogenesis.</title>
        <authorList>
            <person name="Cai Y."/>
            <person name="Cai X."/>
            <person name="Wang Q."/>
            <person name="Wang P."/>
            <person name="Zhang Y."/>
            <person name="Cai C."/>
            <person name="Xu Y."/>
            <person name="Wang K."/>
            <person name="Zhou Z."/>
            <person name="Wang C."/>
            <person name="Geng S."/>
            <person name="Li B."/>
            <person name="Dong Q."/>
            <person name="Hou Y."/>
            <person name="Wang H."/>
            <person name="Ai P."/>
            <person name="Liu Z."/>
            <person name="Yi F."/>
            <person name="Sun M."/>
            <person name="An G."/>
            <person name="Cheng J."/>
            <person name="Zhang Y."/>
            <person name="Shi Q."/>
            <person name="Xie Y."/>
            <person name="Shi X."/>
            <person name="Chang Y."/>
            <person name="Huang F."/>
            <person name="Chen Y."/>
            <person name="Hong S."/>
            <person name="Mi L."/>
            <person name="Sun Q."/>
            <person name="Zhang L."/>
            <person name="Zhou B."/>
            <person name="Peng R."/>
            <person name="Zhang X."/>
            <person name="Liu F."/>
        </authorList>
    </citation>
    <scope>NUCLEOTIDE SEQUENCE [LARGE SCALE GENOMIC DNA]</scope>
    <source>
        <strain evidence="2">cv. PA1801</strain>
    </source>
</reference>
<protein>
    <submittedName>
        <fullName evidence="1">RNA-directed DNA polymerase-like protein</fullName>
    </submittedName>
</protein>
<sequence length="115" mass="13564">MTPLELKELEKQLQDLLYKGFINPMFHIGASQSFFMKKKDGTLRLCIDFRQLSGDTIFSKIDLRMLFGLKNDPAKFMDLINRVFQPYLDHFVVVFIDNILLYSKSVTPQIWQIQE</sequence>
<dbReference type="PANTHER" id="PTHR24559">
    <property type="entry name" value="TRANSPOSON TY3-I GAG-POL POLYPROTEIN"/>
    <property type="match status" value="1"/>
</dbReference>
<dbReference type="InterPro" id="IPR043502">
    <property type="entry name" value="DNA/RNA_pol_sf"/>
</dbReference>
<evidence type="ECO:0000313" key="2">
    <source>
        <dbReference type="Proteomes" id="UP000325315"/>
    </source>
</evidence>
<keyword evidence="1" id="KW-0548">Nucleotidyltransferase</keyword>
<accession>A0A5B6VME8</accession>
<dbReference type="OrthoDB" id="999584at2759"/>
<dbReference type="InterPro" id="IPR043128">
    <property type="entry name" value="Rev_trsase/Diguanyl_cyclase"/>
</dbReference>
<comment type="caution">
    <text evidence="1">The sequence shown here is derived from an EMBL/GenBank/DDBJ whole genome shotgun (WGS) entry which is preliminary data.</text>
</comment>
<dbReference type="AlphaFoldDB" id="A0A5B6VME8"/>
<dbReference type="Gene3D" id="3.30.70.270">
    <property type="match status" value="1"/>
</dbReference>
<evidence type="ECO:0000313" key="1">
    <source>
        <dbReference type="EMBL" id="KAA3470248.1"/>
    </source>
</evidence>
<keyword evidence="1" id="KW-0808">Transferase</keyword>
<gene>
    <name evidence="1" type="ORF">EPI10_015975</name>
</gene>
<dbReference type="Gene3D" id="3.10.10.10">
    <property type="entry name" value="HIV Type 1 Reverse Transcriptase, subunit A, domain 1"/>
    <property type="match status" value="1"/>
</dbReference>
<dbReference type="GO" id="GO:0003964">
    <property type="term" value="F:RNA-directed DNA polymerase activity"/>
    <property type="evidence" value="ECO:0007669"/>
    <property type="project" value="UniProtKB-KW"/>
</dbReference>
<dbReference type="SUPFAM" id="SSF56672">
    <property type="entry name" value="DNA/RNA polymerases"/>
    <property type="match status" value="1"/>
</dbReference>